<dbReference type="SMART" id="SM00355">
    <property type="entry name" value="ZnF_C2H2"/>
    <property type="match status" value="2"/>
</dbReference>
<feature type="domain" description="C2H2-type" evidence="4">
    <location>
        <begin position="819"/>
        <end position="848"/>
    </location>
</feature>
<feature type="compositionally biased region" description="Basic and acidic residues" evidence="3">
    <location>
        <begin position="675"/>
        <end position="687"/>
    </location>
</feature>
<feature type="binding site" evidence="2">
    <location>
        <position position="90"/>
    </location>
    <ligand>
        <name>Zn(2+)</name>
        <dbReference type="ChEBI" id="CHEBI:29105"/>
    </ligand>
</feature>
<feature type="binding site" evidence="2">
    <location>
        <position position="10"/>
    </location>
    <ligand>
        <name>Zn(2+)</name>
        <dbReference type="ChEBI" id="CHEBI:29105"/>
    </ligand>
</feature>
<dbReference type="InterPro" id="IPR012934">
    <property type="entry name" value="Znf_AD"/>
</dbReference>
<proteinExistence type="predicted"/>
<dbReference type="SMART" id="SM00868">
    <property type="entry name" value="zf-AD"/>
    <property type="match status" value="2"/>
</dbReference>
<feature type="region of interest" description="Disordered" evidence="3">
    <location>
        <begin position="568"/>
        <end position="616"/>
    </location>
</feature>
<dbReference type="InterPro" id="IPR036236">
    <property type="entry name" value="Znf_C2H2_sf"/>
</dbReference>
<dbReference type="GO" id="GO:0005634">
    <property type="term" value="C:nucleus"/>
    <property type="evidence" value="ECO:0007669"/>
    <property type="project" value="InterPro"/>
</dbReference>
<feature type="binding site" evidence="2">
    <location>
        <position position="313"/>
    </location>
    <ligand>
        <name>Zn(2+)</name>
        <dbReference type="ChEBI" id="CHEBI:29105"/>
    </ligand>
</feature>
<keyword evidence="1" id="KW-0863">Zinc-finger</keyword>
<dbReference type="AlphaFoldDB" id="A0A1J1HSX9"/>
<feature type="compositionally biased region" description="Basic and acidic residues" evidence="3">
    <location>
        <begin position="233"/>
        <end position="257"/>
    </location>
</feature>
<dbReference type="SMART" id="SM00384">
    <property type="entry name" value="AT_hook"/>
    <property type="match status" value="4"/>
</dbReference>
<feature type="region of interest" description="Disordered" evidence="3">
    <location>
        <begin position="155"/>
        <end position="176"/>
    </location>
</feature>
<feature type="binding site" evidence="2">
    <location>
        <position position="316"/>
    </location>
    <ligand>
        <name>Zn(2+)</name>
        <dbReference type="ChEBI" id="CHEBI:29105"/>
    </ligand>
</feature>
<feature type="binding site" evidence="2">
    <location>
        <position position="362"/>
    </location>
    <ligand>
        <name>Zn(2+)</name>
        <dbReference type="ChEBI" id="CHEBI:29105"/>
    </ligand>
</feature>
<feature type="binding site" evidence="2">
    <location>
        <position position="365"/>
    </location>
    <ligand>
        <name>Zn(2+)</name>
        <dbReference type="ChEBI" id="CHEBI:29105"/>
    </ligand>
</feature>
<feature type="domain" description="C2H2-type" evidence="4">
    <location>
        <begin position="445"/>
        <end position="472"/>
    </location>
</feature>
<evidence type="ECO:0000256" key="1">
    <source>
        <dbReference type="PROSITE-ProRule" id="PRU00042"/>
    </source>
</evidence>
<evidence type="ECO:0000256" key="2">
    <source>
        <dbReference type="PROSITE-ProRule" id="PRU01263"/>
    </source>
</evidence>
<evidence type="ECO:0000313" key="7">
    <source>
        <dbReference type="Proteomes" id="UP000183832"/>
    </source>
</evidence>
<dbReference type="InterPro" id="IPR017956">
    <property type="entry name" value="AT_hook_DNA-bd_motif"/>
</dbReference>
<dbReference type="STRING" id="568069.A0A1J1HSX9"/>
<dbReference type="PROSITE" id="PS50157">
    <property type="entry name" value="ZINC_FINGER_C2H2_2"/>
    <property type="match status" value="2"/>
</dbReference>
<feature type="region of interest" description="Disordered" evidence="3">
    <location>
        <begin position="233"/>
        <end position="287"/>
    </location>
</feature>
<dbReference type="SUPFAM" id="SSF57716">
    <property type="entry name" value="Glucocorticoid receptor-like (DNA-binding domain)"/>
    <property type="match status" value="1"/>
</dbReference>
<sequence>MAVSNMNELCRLCLDSSEMLYRLDSDFCILVMESGASVTITDALNYLSMDIKIIPEDSTEENIKSEDDETDTKEDPEEELNLPKSLCQECLEKLQSAYEFKFRCEENRNFLRNYVRECEDSKKADERAAREAALIALDLDIDNISSLPDKLVLKQIKKEKKPRKPRDPTKPPVVRRRRVLEKNVIIAEDSQVETGAYVRKLITTPEQSPEQKHASKRKSKHVIIEDILVDKSKDKSSKKDTSNKHASTKENKTRSGETSESTKTSQDTKPDDEPIFEDDEDFEDEPRKQSKRLKIILCRDEKMEGVQELSDLCRICLESPGILIPFDSRVHFTLKSIPQVIKFCLDIDCNIVGGDILPKSICQVCLEKLQTAYEIKSKGKESEKYLKDILLNQIESQETLPTYSSTSRYDVSDGESLLVQVESPKNGDVEKLLSRGLIRGYRSLFSCTVCLKQFKYSKPFLNHMMLHNKNGNITPAKKTQQSPYDSVSPYHSPALFDSNLLESSSVETSNYTNDEGDELLSETTGYVPIRKGSGRRQKFLKSLLSDSHQDGNSSSEFNDTSIAVYENNEESELVKDKSENRVQRGRGRPRKIKPELLDSLKCDPQEGKSSPDFGEMVTADYMNDEGDELLRETTGHVSLVRGRGRPPKYKNNSEGSSKHHVVNEESKKRGRGRPRKYEKSNQTRPTEHSIPSGRGRPRTKFLDSDEEISPIKKEESSSDTDSSDQSSFSKKKIRKARKIQDSDNSVENENAASILADFCEVDVNKVLEKKVPSFNSVAASAQPTRSRSRSSSVELIQEFDIFGSPISGDSSKTGSGNTFACTFKGCNRKFHLRANMNKHLREFHAALN</sequence>
<reference evidence="6 7" key="1">
    <citation type="submission" date="2015-04" db="EMBL/GenBank/DDBJ databases">
        <authorList>
            <person name="Syromyatnikov M.Y."/>
            <person name="Popov V.N."/>
        </authorList>
    </citation>
    <scope>NUCLEOTIDE SEQUENCE [LARGE SCALE GENOMIC DNA]</scope>
</reference>
<dbReference type="SUPFAM" id="SSF57667">
    <property type="entry name" value="beta-beta-alpha zinc fingers"/>
    <property type="match status" value="1"/>
</dbReference>
<dbReference type="Pfam" id="PF07776">
    <property type="entry name" value="zf-AD"/>
    <property type="match status" value="1"/>
</dbReference>
<feature type="domain" description="ZAD" evidence="5">
    <location>
        <begin position="311"/>
        <end position="389"/>
    </location>
</feature>
<keyword evidence="2" id="KW-0862">Zinc</keyword>
<dbReference type="PRINTS" id="PR00929">
    <property type="entry name" value="ATHOOK"/>
</dbReference>
<evidence type="ECO:0000259" key="5">
    <source>
        <dbReference type="PROSITE" id="PS51915"/>
    </source>
</evidence>
<feature type="compositionally biased region" description="Acidic residues" evidence="3">
    <location>
        <begin position="273"/>
        <end position="284"/>
    </location>
</feature>
<evidence type="ECO:0000313" key="6">
    <source>
        <dbReference type="EMBL" id="CRK91176.1"/>
    </source>
</evidence>
<dbReference type="InterPro" id="IPR013087">
    <property type="entry name" value="Znf_C2H2_type"/>
</dbReference>
<feature type="binding site" evidence="2">
    <location>
        <position position="87"/>
    </location>
    <ligand>
        <name>Zn(2+)</name>
        <dbReference type="ChEBI" id="CHEBI:29105"/>
    </ligand>
</feature>
<dbReference type="EMBL" id="CVRI01000020">
    <property type="protein sequence ID" value="CRK91176.1"/>
    <property type="molecule type" value="Genomic_DNA"/>
</dbReference>
<keyword evidence="7" id="KW-1185">Reference proteome</keyword>
<feature type="compositionally biased region" description="Basic residues" evidence="3">
    <location>
        <begin position="155"/>
        <end position="164"/>
    </location>
</feature>
<feature type="compositionally biased region" description="Basic and acidic residues" evidence="3">
    <location>
        <begin position="572"/>
        <end position="582"/>
    </location>
</feature>
<protein>
    <submittedName>
        <fullName evidence="6">CLUMA_CG004861, isoform A</fullName>
    </submittedName>
</protein>
<dbReference type="Pfam" id="PF02178">
    <property type="entry name" value="AT_hook"/>
    <property type="match status" value="3"/>
</dbReference>
<accession>A0A1J1HSX9</accession>
<dbReference type="GO" id="GO:0008270">
    <property type="term" value="F:zinc ion binding"/>
    <property type="evidence" value="ECO:0007669"/>
    <property type="project" value="UniProtKB-UniRule"/>
</dbReference>
<gene>
    <name evidence="6" type="ORF">CLUMA_CG004861</name>
</gene>
<dbReference type="Proteomes" id="UP000183832">
    <property type="component" value="Unassembled WGS sequence"/>
</dbReference>
<feature type="region of interest" description="Disordered" evidence="3">
    <location>
        <begin position="635"/>
        <end position="747"/>
    </location>
</feature>
<feature type="compositionally biased region" description="Acidic residues" evidence="3">
    <location>
        <begin position="66"/>
        <end position="80"/>
    </location>
</feature>
<feature type="compositionally biased region" description="Basic and acidic residues" evidence="3">
    <location>
        <begin position="592"/>
        <end position="606"/>
    </location>
</feature>
<keyword evidence="2" id="KW-0479">Metal-binding</keyword>
<dbReference type="PROSITE" id="PS00028">
    <property type="entry name" value="ZINC_FINGER_C2H2_1"/>
    <property type="match status" value="2"/>
</dbReference>
<dbReference type="OrthoDB" id="7790729at2759"/>
<feature type="binding site" evidence="2">
    <location>
        <position position="13"/>
    </location>
    <ligand>
        <name>Zn(2+)</name>
        <dbReference type="ChEBI" id="CHEBI:29105"/>
    </ligand>
</feature>
<feature type="region of interest" description="Disordered" evidence="3">
    <location>
        <begin position="58"/>
        <end position="80"/>
    </location>
</feature>
<name>A0A1J1HSX9_9DIPT</name>
<dbReference type="PROSITE" id="PS51915">
    <property type="entry name" value="ZAD"/>
    <property type="match status" value="2"/>
</dbReference>
<evidence type="ECO:0000259" key="4">
    <source>
        <dbReference type="PROSITE" id="PS50157"/>
    </source>
</evidence>
<feature type="region of interest" description="Disordered" evidence="3">
    <location>
        <begin position="506"/>
        <end position="525"/>
    </location>
</feature>
<dbReference type="GO" id="GO:0003677">
    <property type="term" value="F:DNA binding"/>
    <property type="evidence" value="ECO:0007669"/>
    <property type="project" value="InterPro"/>
</dbReference>
<organism evidence="6 7">
    <name type="scientific">Clunio marinus</name>
    <dbReference type="NCBI Taxonomy" id="568069"/>
    <lineage>
        <taxon>Eukaryota</taxon>
        <taxon>Metazoa</taxon>
        <taxon>Ecdysozoa</taxon>
        <taxon>Arthropoda</taxon>
        <taxon>Hexapoda</taxon>
        <taxon>Insecta</taxon>
        <taxon>Pterygota</taxon>
        <taxon>Neoptera</taxon>
        <taxon>Endopterygota</taxon>
        <taxon>Diptera</taxon>
        <taxon>Nematocera</taxon>
        <taxon>Chironomoidea</taxon>
        <taxon>Chironomidae</taxon>
        <taxon>Clunio</taxon>
    </lineage>
</organism>
<feature type="domain" description="ZAD" evidence="5">
    <location>
        <begin position="8"/>
        <end position="114"/>
    </location>
</feature>
<evidence type="ECO:0000256" key="3">
    <source>
        <dbReference type="SAM" id="MobiDB-lite"/>
    </source>
</evidence>